<protein>
    <recommendedName>
        <fullName evidence="3">Macro domain-containing protein</fullName>
    </recommendedName>
</protein>
<dbReference type="SMART" id="SM00506">
    <property type="entry name" value="A1pp"/>
    <property type="match status" value="1"/>
</dbReference>
<feature type="region of interest" description="Disordered" evidence="1">
    <location>
        <begin position="1"/>
        <end position="76"/>
    </location>
</feature>
<dbReference type="PANTHER" id="PTHR11106">
    <property type="entry name" value="GANGLIOSIDE INDUCED DIFFERENTIATION ASSOCIATED PROTEIN 2-RELATED"/>
    <property type="match status" value="1"/>
</dbReference>
<evidence type="ECO:0000256" key="2">
    <source>
        <dbReference type="SAM" id="Phobius"/>
    </source>
</evidence>
<dbReference type="EMBL" id="CAJNJA010021166">
    <property type="protein sequence ID" value="CAE7470939.1"/>
    <property type="molecule type" value="Genomic_DNA"/>
</dbReference>
<organism evidence="4 5">
    <name type="scientific">Symbiodinium necroappetens</name>
    <dbReference type="NCBI Taxonomy" id="1628268"/>
    <lineage>
        <taxon>Eukaryota</taxon>
        <taxon>Sar</taxon>
        <taxon>Alveolata</taxon>
        <taxon>Dinophyceae</taxon>
        <taxon>Suessiales</taxon>
        <taxon>Symbiodiniaceae</taxon>
        <taxon>Symbiodinium</taxon>
    </lineage>
</organism>
<feature type="domain" description="Macro" evidence="3">
    <location>
        <begin position="123"/>
        <end position="349"/>
    </location>
</feature>
<feature type="compositionally biased region" description="Polar residues" evidence="1">
    <location>
        <begin position="19"/>
        <end position="41"/>
    </location>
</feature>
<accession>A0A812SET5</accession>
<sequence>SQDARRPSSKTLKDFPFALSSTLTEQRGPSPQGASNFSNSAPLFGRRRTSAPSSGRPRTGPGGQRRPMTSSMPLAGKDGHLSFPTLASTFSAALPSKPKTCVLQRTLYRDKLVTCTVLLVMSLSLVAAFRYAGVRLRLLRGNIVHWQGDCIVNAANVHLEPSRQPEYWRHIGRRDVNSAVHDRAGPSLAKECLSLPLVESEASSEDWVASAPGHGGKVRCPRGEARLTGGHLLQCKHLIHAVGPDYDTAVRCAGSAKATAEAHEKAKQLLADTYKNAFTLANKASARSVALPAISCGVNGFGGYDSLDCAAKVSIQAALENVGNVQSIDFILYDAICSEAWEEAADANEGVMETKLEWMSSSLAGMAVIRTMRPLHEGEPGRAMHAYDSRELEAQQLLRQRKKMAKQEVNEVMKFDDAFDMAKVRAVQRTAAERKMLSQLPIQVGNSGSPMCVRELLGLRKISSTSLFSRRKSNDSLWGSMVLSKIPGSKEEAESEKVLEGRRKSSIKQSFNSFGDVVVAAQAAARKDLLDSSPRSAKGGESRRNSLRRGSIAEETVARLLRRSAFNNADLKDQFELKEILDPPAPAEMYTRFKALEQLLHTFYTLQLCAEHSTHRHMRSKEGSVTEKLDDPFSLAKHRDFKSPQFNIEA</sequence>
<dbReference type="PROSITE" id="PS51154">
    <property type="entry name" value="MACRO"/>
    <property type="match status" value="1"/>
</dbReference>
<evidence type="ECO:0000259" key="3">
    <source>
        <dbReference type="PROSITE" id="PS51154"/>
    </source>
</evidence>
<dbReference type="Gene3D" id="3.40.220.10">
    <property type="entry name" value="Leucine Aminopeptidase, subunit E, domain 1"/>
    <property type="match status" value="1"/>
</dbReference>
<keyword evidence="2" id="KW-1133">Transmembrane helix</keyword>
<evidence type="ECO:0000313" key="4">
    <source>
        <dbReference type="EMBL" id="CAE7470939.1"/>
    </source>
</evidence>
<dbReference type="OrthoDB" id="6133115at2759"/>
<keyword evidence="2" id="KW-0472">Membrane</keyword>
<gene>
    <name evidence="4" type="ORF">SNEC2469_LOCUS13266</name>
</gene>
<dbReference type="Pfam" id="PF01661">
    <property type="entry name" value="Macro"/>
    <property type="match status" value="1"/>
</dbReference>
<dbReference type="InterPro" id="IPR043472">
    <property type="entry name" value="Macro_dom-like"/>
</dbReference>
<evidence type="ECO:0000313" key="5">
    <source>
        <dbReference type="Proteomes" id="UP000601435"/>
    </source>
</evidence>
<keyword evidence="2" id="KW-0812">Transmembrane</keyword>
<name>A0A812SET5_9DINO</name>
<proteinExistence type="predicted"/>
<feature type="region of interest" description="Disordered" evidence="1">
    <location>
        <begin position="530"/>
        <end position="549"/>
    </location>
</feature>
<keyword evidence="5" id="KW-1185">Reference proteome</keyword>
<dbReference type="InterPro" id="IPR002589">
    <property type="entry name" value="Macro_dom"/>
</dbReference>
<dbReference type="AlphaFoldDB" id="A0A812SET5"/>
<dbReference type="PANTHER" id="PTHR11106:SF27">
    <property type="entry name" value="MACRO DOMAIN-CONTAINING PROTEIN"/>
    <property type="match status" value="1"/>
</dbReference>
<dbReference type="Proteomes" id="UP000601435">
    <property type="component" value="Unassembled WGS sequence"/>
</dbReference>
<feature type="non-terminal residue" evidence="4">
    <location>
        <position position="1"/>
    </location>
</feature>
<feature type="compositionally biased region" description="Low complexity" evidence="1">
    <location>
        <begin position="52"/>
        <end position="67"/>
    </location>
</feature>
<feature type="transmembrane region" description="Helical" evidence="2">
    <location>
        <begin position="112"/>
        <end position="132"/>
    </location>
</feature>
<dbReference type="SUPFAM" id="SSF52949">
    <property type="entry name" value="Macro domain-like"/>
    <property type="match status" value="1"/>
</dbReference>
<comment type="caution">
    <text evidence="4">The sequence shown here is derived from an EMBL/GenBank/DDBJ whole genome shotgun (WGS) entry which is preliminary data.</text>
</comment>
<reference evidence="4" key="1">
    <citation type="submission" date="2021-02" db="EMBL/GenBank/DDBJ databases">
        <authorList>
            <person name="Dougan E. K."/>
            <person name="Rhodes N."/>
            <person name="Thang M."/>
            <person name="Chan C."/>
        </authorList>
    </citation>
    <scope>NUCLEOTIDE SEQUENCE</scope>
</reference>
<evidence type="ECO:0000256" key="1">
    <source>
        <dbReference type="SAM" id="MobiDB-lite"/>
    </source>
</evidence>